<keyword evidence="7" id="KW-1185">Reference proteome</keyword>
<dbReference type="Pfam" id="PF08033">
    <property type="entry name" value="Sec23_BS"/>
    <property type="match status" value="1"/>
</dbReference>
<dbReference type="SUPFAM" id="SSF81995">
    <property type="entry name" value="beta-sandwich domain of Sec23/24"/>
    <property type="match status" value="1"/>
</dbReference>
<dbReference type="InterPro" id="IPR012990">
    <property type="entry name" value="Beta-sandwich_Sec23_24"/>
</dbReference>
<dbReference type="Proteomes" id="UP000030744">
    <property type="component" value="Unassembled WGS sequence"/>
</dbReference>
<feature type="compositionally biased region" description="Low complexity" evidence="1">
    <location>
        <begin position="902"/>
        <end position="918"/>
    </location>
</feature>
<keyword evidence="2" id="KW-1133">Transmembrane helix</keyword>
<evidence type="ECO:0000256" key="2">
    <source>
        <dbReference type="SAM" id="Phobius"/>
    </source>
</evidence>
<dbReference type="Gene3D" id="2.30.30.380">
    <property type="entry name" value="Zn-finger domain of Sec23/24"/>
    <property type="match status" value="1"/>
</dbReference>
<dbReference type="GO" id="GO:0070971">
    <property type="term" value="C:endoplasmic reticulum exit site"/>
    <property type="evidence" value="ECO:0007669"/>
    <property type="project" value="TreeGrafter"/>
</dbReference>
<dbReference type="InterPro" id="IPR029006">
    <property type="entry name" value="ADF-H/Gelsolin-like_dom_sf"/>
</dbReference>
<dbReference type="GeneID" id="25378258"/>
<evidence type="ECO:0000313" key="6">
    <source>
        <dbReference type="EMBL" id="CDJ27769.1"/>
    </source>
</evidence>
<dbReference type="SUPFAM" id="SSF81811">
    <property type="entry name" value="Helical domain of Sec23/24"/>
    <property type="match status" value="1"/>
</dbReference>
<dbReference type="GO" id="GO:0090110">
    <property type="term" value="P:COPII-coated vesicle cargo loading"/>
    <property type="evidence" value="ECO:0007669"/>
    <property type="project" value="TreeGrafter"/>
</dbReference>
<feature type="compositionally biased region" description="Basic and acidic residues" evidence="1">
    <location>
        <begin position="659"/>
        <end position="671"/>
    </location>
</feature>
<feature type="compositionally biased region" description="Polar residues" evidence="1">
    <location>
        <begin position="502"/>
        <end position="526"/>
    </location>
</feature>
<keyword evidence="2" id="KW-0812">Transmembrane</keyword>
<dbReference type="GO" id="GO:0006886">
    <property type="term" value="P:intracellular protein transport"/>
    <property type="evidence" value="ECO:0007669"/>
    <property type="project" value="InterPro"/>
</dbReference>
<dbReference type="Pfam" id="PF04815">
    <property type="entry name" value="Sec23_helical"/>
    <property type="match status" value="1"/>
</dbReference>
<feature type="transmembrane region" description="Helical" evidence="2">
    <location>
        <begin position="84"/>
        <end position="105"/>
    </location>
</feature>
<dbReference type="EMBL" id="HG680183">
    <property type="protein sequence ID" value="CDJ27769.1"/>
    <property type="molecule type" value="Genomic_DNA"/>
</dbReference>
<dbReference type="Gene3D" id="3.40.50.410">
    <property type="entry name" value="von Willebrand factor, type A domain"/>
    <property type="match status" value="1"/>
</dbReference>
<dbReference type="InterPro" id="IPR050550">
    <property type="entry name" value="SEC23_SEC24_subfamily"/>
</dbReference>
<keyword evidence="2" id="KW-0472">Membrane</keyword>
<dbReference type="InterPro" id="IPR006896">
    <property type="entry name" value="Sec23/24_trunk_dom"/>
</dbReference>
<organism evidence="6 7">
    <name type="scientific">Eimeria mitis</name>
    <dbReference type="NCBI Taxonomy" id="44415"/>
    <lineage>
        <taxon>Eukaryota</taxon>
        <taxon>Sar</taxon>
        <taxon>Alveolata</taxon>
        <taxon>Apicomplexa</taxon>
        <taxon>Conoidasida</taxon>
        <taxon>Coccidia</taxon>
        <taxon>Eucoccidiorida</taxon>
        <taxon>Eimeriorina</taxon>
        <taxon>Eimeriidae</taxon>
        <taxon>Eimeria</taxon>
    </lineage>
</organism>
<gene>
    <name evidence="6" type="ORF">EMH_0034650</name>
</gene>
<dbReference type="VEuPathDB" id="ToxoDB:EMH_0034650"/>
<evidence type="ECO:0000259" key="3">
    <source>
        <dbReference type="Pfam" id="PF04811"/>
    </source>
</evidence>
<dbReference type="OrthoDB" id="49016at2759"/>
<dbReference type="InterPro" id="IPR036180">
    <property type="entry name" value="Gelsolin-like_dom_sf"/>
</dbReference>
<dbReference type="InterPro" id="IPR036465">
    <property type="entry name" value="vWFA_dom_sf"/>
</dbReference>
<feature type="region of interest" description="Disordered" evidence="1">
    <location>
        <begin position="30"/>
        <end position="56"/>
    </location>
</feature>
<dbReference type="GO" id="GO:0008270">
    <property type="term" value="F:zinc ion binding"/>
    <property type="evidence" value="ECO:0007669"/>
    <property type="project" value="TreeGrafter"/>
</dbReference>
<dbReference type="Pfam" id="PF04811">
    <property type="entry name" value="Sec23_trunk"/>
    <property type="match status" value="1"/>
</dbReference>
<dbReference type="GO" id="GO:0000149">
    <property type="term" value="F:SNARE binding"/>
    <property type="evidence" value="ECO:0007669"/>
    <property type="project" value="TreeGrafter"/>
</dbReference>
<feature type="compositionally biased region" description="Low complexity" evidence="1">
    <location>
        <begin position="423"/>
        <end position="435"/>
    </location>
</feature>
<feature type="compositionally biased region" description="Low complexity" evidence="1">
    <location>
        <begin position="530"/>
        <end position="580"/>
    </location>
</feature>
<feature type="compositionally biased region" description="Pro residues" evidence="1">
    <location>
        <begin position="334"/>
        <end position="353"/>
    </location>
</feature>
<dbReference type="Gene3D" id="2.60.40.1670">
    <property type="entry name" value="beta-sandwich domain of Sec23/24"/>
    <property type="match status" value="1"/>
</dbReference>
<feature type="domain" description="Sec23/Sec24 beta-sandwich" evidence="5">
    <location>
        <begin position="1216"/>
        <end position="1309"/>
    </location>
</feature>
<feature type="domain" description="Sec23/Sec24 helical" evidence="4">
    <location>
        <begin position="1321"/>
        <end position="1418"/>
    </location>
</feature>
<feature type="region of interest" description="Disordered" evidence="1">
    <location>
        <begin position="888"/>
        <end position="918"/>
    </location>
</feature>
<evidence type="ECO:0000313" key="7">
    <source>
        <dbReference type="Proteomes" id="UP000030744"/>
    </source>
</evidence>
<evidence type="ECO:0000259" key="5">
    <source>
        <dbReference type="Pfam" id="PF08033"/>
    </source>
</evidence>
<dbReference type="SUPFAM" id="SSF82754">
    <property type="entry name" value="C-terminal, gelsolin-like domain of Sec23/24"/>
    <property type="match status" value="1"/>
</dbReference>
<reference evidence="6" key="1">
    <citation type="submission" date="2013-10" db="EMBL/GenBank/DDBJ databases">
        <title>Genomic analysis of the causative agents of coccidiosis in chickens.</title>
        <authorList>
            <person name="Reid A.J."/>
            <person name="Blake D."/>
            <person name="Billington K."/>
            <person name="Browne H."/>
            <person name="Dunn M."/>
            <person name="Hung S."/>
            <person name="Kawahara F."/>
            <person name="Miranda-Saavedra D."/>
            <person name="Mourier T."/>
            <person name="Nagra H."/>
            <person name="Otto T.D."/>
            <person name="Rawlings N."/>
            <person name="Sanchez A."/>
            <person name="Sanders M."/>
            <person name="Subramaniam C."/>
            <person name="Tay Y."/>
            <person name="Dear P."/>
            <person name="Doerig C."/>
            <person name="Gruber A."/>
            <person name="Parkinson J."/>
            <person name="Shirley M."/>
            <person name="Wan K.L."/>
            <person name="Berriman M."/>
            <person name="Tomley F."/>
            <person name="Pain A."/>
        </authorList>
    </citation>
    <scope>NUCLEOTIDE SEQUENCE [LARGE SCALE GENOMIC DNA]</scope>
    <source>
        <strain evidence="6">Houghton</strain>
    </source>
</reference>
<sequence length="1554" mass="173398">MRHRKLQGSRRLALDAYYTGAPTLLLRLTGTPAEGGPEPQVFMGPLAPGQPRKPSRGTLLQQQRQQLGATVQQDERWRLRTTRAAFMAAAAAAATAVAAAAGTAATTGLRQQQLLQQQGLQQQQDYGKQQLAAAVGGVQGNPQQQQQWQRHMQQQQHASNPMISNQMGQHSIHGQPGMMMQPQQQIHWPQQEVQQAQQPLPWQQQHPQLHQSTQQQQVQQQPQQLQPQQQVTQQQISHAQQLQPQRLQQQPPLQPQLQPSQLQQQPQLQPSHLQQQQQLQQPKMQQPQLQPPQLQQPQLQQPQLQQPQAQQPPLQQPQLQQPQLQQPQLQQPLPQQPQQPQPQQPQPQQPQPPLLQQTQLQRPQQQPLAEAPPPQQQLLQQQSRVPGQYPPHQQSNPVRQTGSLGAPVPSAEELRAPNGYPEAAAAPGFGNQAAAWGQPPPTAQPVRSSPTVGDAPTGNLAFAPQQQQQQQQQQPQQQMQDQRQHVPPQQQQQQQRLFYSAGETQSATMQQQPTPQRPAQDTQGQRPFQPHEQQYRPQQQYQQQHPPLQQPTQQQPAQQQQLLPQQQLQQQTLQQQQQQRVMEPTASQQPQHMGPPPVAQADDPSKQQQQLEQWRQQQYNATHRNVAQPLQQERRAPSLMGIGTGSFPASAEPNGVKSSLDRAEHGQKRQQQEQQEQQDSAPEDMPPLQPLARPINNRIDPAHIPRPEWNDQITNVYGKRIETDKAGASPPSPAGFYTAIDKGCCSCRFMRSTINQVPAFSHSLELSRLPFAIIVTPFAAQPPTEEAVPLVDLRISKREAEQPYSYGDPAATAAAHQDAADVKAQTEFFGGYVEVQESDAEEDTDAGSSSGNAASAVSSRSKSSSRAGASSEGIVRCSNCMAYPRAAPEQERAGEVTRQHQLRQQQLHQAEQQGIQQQLDGTSLEQPQMQLSSWGRAQAGVSSRADADSQCGDFLPRNYTSSNSSSLRPCIVFVIDATAASLTSGLSHAAATGLEQALRDVHLQVDICLILVSDRLYFIPNTNQTGQQQQRQQGLQLLVVDDVSDPFLPAPVEHCFFRPQDRDELLWAVSLLPAALNNCVNISHASAANAALKVAVDLIAERSAGGMVEMFYCVLPDVGVGALKQSAKASEGPAKSTEIHQQDFYNSIVTQCFAACTCVDVYACPPPNVTLELQSLGFPAQQTGGDIRFVPEFCGSRDKEWVAAEMRRIFTSCFYFDVEFKLRLSKGLAVDRILVSFSGARSLVDQSTFRLPRLNAQSTLLFQLKHTEQLETQKNVYAQSVCAYTPMHPSKRVPNRRLLRVHSLSLPITFSLASLFRYAEVDATAFLLARTSAIMELHQEPQWREKAIKNLVEILSAYRINCASASSEGQLILPDSLKLLPVYLQALFKHAAFRQSTVDPQVRLFQLLQFLRMSISEFSTHLYPRLCLLHKSYLQPSGSKERKALDRVGEYSGVENFVWMPQSLPASGTNILSDGVYLCEAGSYMLLYIGQHVRREYIIDLFGFDAQLDERSTAELRLQNVEGTAGERILRVVEQIRFEKFDAPFIPLRIVAPK</sequence>
<accession>U6JQP0</accession>
<feature type="compositionally biased region" description="Low complexity" evidence="1">
    <location>
        <begin position="174"/>
        <end position="333"/>
    </location>
</feature>
<dbReference type="Gene3D" id="1.20.120.730">
    <property type="entry name" value="Sec23/Sec24 helical domain"/>
    <property type="match status" value="1"/>
</dbReference>
<feature type="compositionally biased region" description="Low complexity" evidence="1">
    <location>
        <begin position="140"/>
        <end position="156"/>
    </location>
</feature>
<feature type="compositionally biased region" description="Low complexity" evidence="1">
    <location>
        <begin position="354"/>
        <end position="369"/>
    </location>
</feature>
<feature type="compositionally biased region" description="Polar residues" evidence="1">
    <location>
        <begin position="157"/>
        <end position="169"/>
    </location>
</feature>
<evidence type="ECO:0000256" key="1">
    <source>
        <dbReference type="SAM" id="MobiDB-lite"/>
    </source>
</evidence>
<dbReference type="InterPro" id="IPR006900">
    <property type="entry name" value="Sec23/24_helical_dom"/>
</dbReference>
<dbReference type="Gene3D" id="3.40.20.10">
    <property type="entry name" value="Severin"/>
    <property type="match status" value="1"/>
</dbReference>
<dbReference type="PANTHER" id="PTHR13803">
    <property type="entry name" value="SEC24-RELATED PROTEIN"/>
    <property type="match status" value="1"/>
</dbReference>
<feature type="region of interest" description="Disordered" evidence="1">
    <location>
        <begin position="837"/>
        <end position="869"/>
    </location>
</feature>
<dbReference type="RefSeq" id="XP_013350347.1">
    <property type="nucleotide sequence ID" value="XM_013494893.1"/>
</dbReference>
<proteinExistence type="predicted"/>
<feature type="region of interest" description="Disordered" evidence="1">
    <location>
        <begin position="136"/>
        <end position="615"/>
    </location>
</feature>
<reference evidence="6" key="2">
    <citation type="submission" date="2013-10" db="EMBL/GenBank/DDBJ databases">
        <authorList>
            <person name="Aslett M."/>
        </authorList>
    </citation>
    <scope>NUCLEOTIDE SEQUENCE [LARGE SCALE GENOMIC DNA]</scope>
    <source>
        <strain evidence="6">Houghton</strain>
    </source>
</reference>
<name>U6JQP0_9EIME</name>
<feature type="compositionally biased region" description="Basic and acidic residues" evidence="1">
    <location>
        <begin position="888"/>
        <end position="898"/>
    </location>
</feature>
<dbReference type="SUPFAM" id="SSF53300">
    <property type="entry name" value="vWA-like"/>
    <property type="match status" value="1"/>
</dbReference>
<feature type="domain" description="Sec23/Sec24 trunk" evidence="3">
    <location>
        <begin position="969"/>
        <end position="1210"/>
    </location>
</feature>
<feature type="compositionally biased region" description="Low complexity" evidence="1">
    <location>
        <begin position="846"/>
        <end position="869"/>
    </location>
</feature>
<feature type="compositionally biased region" description="Low complexity" evidence="1">
    <location>
        <begin position="464"/>
        <end position="495"/>
    </location>
</feature>
<dbReference type="GO" id="GO:0030127">
    <property type="term" value="C:COPII vesicle coat"/>
    <property type="evidence" value="ECO:0007669"/>
    <property type="project" value="InterPro"/>
</dbReference>
<dbReference type="InterPro" id="IPR036175">
    <property type="entry name" value="Sec23/24_helical_dom_sf"/>
</dbReference>
<protein>
    <submittedName>
        <fullName evidence="6">Sec23/Sec24 helical domain-containing protein, putative</fullName>
    </submittedName>
</protein>
<evidence type="ECO:0000259" key="4">
    <source>
        <dbReference type="Pfam" id="PF04815"/>
    </source>
</evidence>
<feature type="compositionally biased region" description="Polar residues" evidence="1">
    <location>
        <begin position="391"/>
        <end position="403"/>
    </location>
</feature>
<feature type="region of interest" description="Disordered" evidence="1">
    <location>
        <begin position="639"/>
        <end position="707"/>
    </location>
</feature>